<dbReference type="PANTHER" id="PTHR24305:SF166">
    <property type="entry name" value="CYTOCHROME P450 12A4, MITOCHONDRIAL-RELATED"/>
    <property type="match status" value="1"/>
</dbReference>
<comment type="similarity">
    <text evidence="2 6">Belongs to the cytochrome P450 family.</text>
</comment>
<dbReference type="CDD" id="cd11070">
    <property type="entry name" value="CYP56-like"/>
    <property type="match status" value="1"/>
</dbReference>
<keyword evidence="8" id="KW-1185">Reference proteome</keyword>
<dbReference type="GO" id="GO:0004497">
    <property type="term" value="F:monooxygenase activity"/>
    <property type="evidence" value="ECO:0007669"/>
    <property type="project" value="UniProtKB-KW"/>
</dbReference>
<dbReference type="InterPro" id="IPR036396">
    <property type="entry name" value="Cyt_P450_sf"/>
</dbReference>
<proteinExistence type="inferred from homology"/>
<dbReference type="Proteomes" id="UP000800036">
    <property type="component" value="Unassembled WGS sequence"/>
</dbReference>
<keyword evidence="6" id="KW-0503">Monooxygenase</keyword>
<keyword evidence="3 5" id="KW-0479">Metal-binding</keyword>
<dbReference type="AlphaFoldDB" id="A0A6A5UGK0"/>
<dbReference type="PROSITE" id="PS00086">
    <property type="entry name" value="CYTOCHROME_P450"/>
    <property type="match status" value="1"/>
</dbReference>
<dbReference type="Pfam" id="PF00067">
    <property type="entry name" value="p450"/>
    <property type="match status" value="1"/>
</dbReference>
<dbReference type="PANTHER" id="PTHR24305">
    <property type="entry name" value="CYTOCHROME P450"/>
    <property type="match status" value="1"/>
</dbReference>
<name>A0A6A5UGK0_9PLEO</name>
<dbReference type="InterPro" id="IPR001128">
    <property type="entry name" value="Cyt_P450"/>
</dbReference>
<protein>
    <submittedName>
        <fullName evidence="7">Cytochrome P450</fullName>
    </submittedName>
</protein>
<evidence type="ECO:0000256" key="1">
    <source>
        <dbReference type="ARBA" id="ARBA00001971"/>
    </source>
</evidence>
<keyword evidence="6" id="KW-0560">Oxidoreductase</keyword>
<evidence type="ECO:0000313" key="8">
    <source>
        <dbReference type="Proteomes" id="UP000800036"/>
    </source>
</evidence>
<dbReference type="InterPro" id="IPR017972">
    <property type="entry name" value="Cyt_P450_CS"/>
</dbReference>
<keyword evidence="4 5" id="KW-0408">Iron</keyword>
<evidence type="ECO:0000313" key="7">
    <source>
        <dbReference type="EMBL" id="KAF1963898.1"/>
    </source>
</evidence>
<evidence type="ECO:0000256" key="6">
    <source>
        <dbReference type="RuleBase" id="RU000461"/>
    </source>
</evidence>
<reference evidence="7" key="1">
    <citation type="journal article" date="2020" name="Stud. Mycol.">
        <title>101 Dothideomycetes genomes: a test case for predicting lifestyles and emergence of pathogens.</title>
        <authorList>
            <person name="Haridas S."/>
            <person name="Albert R."/>
            <person name="Binder M."/>
            <person name="Bloem J."/>
            <person name="Labutti K."/>
            <person name="Salamov A."/>
            <person name="Andreopoulos B."/>
            <person name="Baker S."/>
            <person name="Barry K."/>
            <person name="Bills G."/>
            <person name="Bluhm B."/>
            <person name="Cannon C."/>
            <person name="Castanera R."/>
            <person name="Culley D."/>
            <person name="Daum C."/>
            <person name="Ezra D."/>
            <person name="Gonzalez J."/>
            <person name="Henrissat B."/>
            <person name="Kuo A."/>
            <person name="Liang C."/>
            <person name="Lipzen A."/>
            <person name="Lutzoni F."/>
            <person name="Magnuson J."/>
            <person name="Mondo S."/>
            <person name="Nolan M."/>
            <person name="Ohm R."/>
            <person name="Pangilinan J."/>
            <person name="Park H.-J."/>
            <person name="Ramirez L."/>
            <person name="Alfaro M."/>
            <person name="Sun H."/>
            <person name="Tritt A."/>
            <person name="Yoshinaga Y."/>
            <person name="Zwiers L.-H."/>
            <person name="Turgeon B."/>
            <person name="Goodwin S."/>
            <person name="Spatafora J."/>
            <person name="Crous P."/>
            <person name="Grigoriev I."/>
        </authorList>
    </citation>
    <scope>NUCLEOTIDE SEQUENCE</scope>
    <source>
        <strain evidence="7">CBS 107.79</strain>
    </source>
</reference>
<dbReference type="SUPFAM" id="SSF48264">
    <property type="entry name" value="Cytochrome P450"/>
    <property type="match status" value="1"/>
</dbReference>
<organism evidence="7 8">
    <name type="scientific">Bimuria novae-zelandiae CBS 107.79</name>
    <dbReference type="NCBI Taxonomy" id="1447943"/>
    <lineage>
        <taxon>Eukaryota</taxon>
        <taxon>Fungi</taxon>
        <taxon>Dikarya</taxon>
        <taxon>Ascomycota</taxon>
        <taxon>Pezizomycotina</taxon>
        <taxon>Dothideomycetes</taxon>
        <taxon>Pleosporomycetidae</taxon>
        <taxon>Pleosporales</taxon>
        <taxon>Massarineae</taxon>
        <taxon>Didymosphaeriaceae</taxon>
        <taxon>Bimuria</taxon>
    </lineage>
</organism>
<sequence>MLSLLSACSLLLAISTLTFTSRLYALYRNYLTARPLNIPLIIRLESWQDPFWMLCGPPIRSLLSRLGLSDLTTTDYTSIGWPQHDRFASHAALGPAFAIITPFKTNIVIADVAAARAMFRGWRAWVKSEELYAMFNAYGRNVNSANGDDWQRHRKITAAALKEGNSRLVWGATRKQVDGVVRKWVGKHGEEITLRELRGDAETVAMHVLMSAGFGQEYVFETGVQLVEAGHRVSFGEAMRTCVGAMAVMLVPVTFAVAQLPSWVVPNGLKRLQVAVEEVQAFLRSAVEAEREALRKGVQPRDNLISTLVRANEEEKKGVHGKGLALTDDELYGNLFMFTLAGHETTSSSLSYAVPLLAVYPEVQRWIRAEVDAVAAEVGLEDYTEAYPRLVRTLALMYETQRFFSAIPMHPKYTGSQSQILKLNGSNKVIPHETFVSINYNAIHFDPALWGSDVNDFRPSRWIKGNGALGQERFGTPDGAEFLGWSFGPRACPGKRFSQVEFTAAIARLLSECEIRPARMEGESVEQARDRLRVKTFDVEHFISLQVTDPDGAGIVCVSRSDT</sequence>
<gene>
    <name evidence="7" type="ORF">BU23DRAFT_521788</name>
</gene>
<evidence type="ECO:0000256" key="3">
    <source>
        <dbReference type="ARBA" id="ARBA00022723"/>
    </source>
</evidence>
<evidence type="ECO:0000256" key="4">
    <source>
        <dbReference type="ARBA" id="ARBA00023004"/>
    </source>
</evidence>
<dbReference type="GO" id="GO:0016705">
    <property type="term" value="F:oxidoreductase activity, acting on paired donors, with incorporation or reduction of molecular oxygen"/>
    <property type="evidence" value="ECO:0007669"/>
    <property type="project" value="InterPro"/>
</dbReference>
<dbReference type="EMBL" id="ML976869">
    <property type="protein sequence ID" value="KAF1963898.1"/>
    <property type="molecule type" value="Genomic_DNA"/>
</dbReference>
<dbReference type="GO" id="GO:0005506">
    <property type="term" value="F:iron ion binding"/>
    <property type="evidence" value="ECO:0007669"/>
    <property type="project" value="InterPro"/>
</dbReference>
<keyword evidence="5 6" id="KW-0349">Heme</keyword>
<feature type="binding site" description="axial binding residue" evidence="5">
    <location>
        <position position="492"/>
    </location>
    <ligand>
        <name>heme</name>
        <dbReference type="ChEBI" id="CHEBI:30413"/>
    </ligand>
    <ligandPart>
        <name>Fe</name>
        <dbReference type="ChEBI" id="CHEBI:18248"/>
    </ligandPart>
</feature>
<dbReference type="Gene3D" id="1.10.630.10">
    <property type="entry name" value="Cytochrome P450"/>
    <property type="match status" value="1"/>
</dbReference>
<dbReference type="PRINTS" id="PR00463">
    <property type="entry name" value="EP450I"/>
</dbReference>
<dbReference type="InterPro" id="IPR050121">
    <property type="entry name" value="Cytochrome_P450_monoxygenase"/>
</dbReference>
<evidence type="ECO:0000256" key="2">
    <source>
        <dbReference type="ARBA" id="ARBA00010617"/>
    </source>
</evidence>
<dbReference type="OrthoDB" id="1470350at2759"/>
<evidence type="ECO:0000256" key="5">
    <source>
        <dbReference type="PIRSR" id="PIRSR602401-1"/>
    </source>
</evidence>
<dbReference type="GO" id="GO:0020037">
    <property type="term" value="F:heme binding"/>
    <property type="evidence" value="ECO:0007669"/>
    <property type="project" value="InterPro"/>
</dbReference>
<comment type="cofactor">
    <cofactor evidence="1 5">
        <name>heme</name>
        <dbReference type="ChEBI" id="CHEBI:30413"/>
    </cofactor>
</comment>
<dbReference type="PRINTS" id="PR00385">
    <property type="entry name" value="P450"/>
</dbReference>
<accession>A0A6A5UGK0</accession>
<dbReference type="InterPro" id="IPR002401">
    <property type="entry name" value="Cyt_P450_E_grp-I"/>
</dbReference>